<name>A0AAC9PY10_9FLAO</name>
<organism evidence="2 3">
    <name type="scientific">Lacinutrix venerupis</name>
    <dbReference type="NCBI Taxonomy" id="1486034"/>
    <lineage>
        <taxon>Bacteria</taxon>
        <taxon>Pseudomonadati</taxon>
        <taxon>Bacteroidota</taxon>
        <taxon>Flavobacteriia</taxon>
        <taxon>Flavobacteriales</taxon>
        <taxon>Flavobacteriaceae</taxon>
        <taxon>Lacinutrix</taxon>
    </lineage>
</organism>
<dbReference type="InterPro" id="IPR036249">
    <property type="entry name" value="Thioredoxin-like_sf"/>
</dbReference>
<dbReference type="KEGG" id="lvn:BWR22_12965"/>
<feature type="signal peptide" evidence="1">
    <location>
        <begin position="1"/>
        <end position="24"/>
    </location>
</feature>
<dbReference type="SUPFAM" id="SSF52833">
    <property type="entry name" value="Thioredoxin-like"/>
    <property type="match status" value="1"/>
</dbReference>
<dbReference type="AlphaFoldDB" id="A0AAC9PY10"/>
<dbReference type="RefSeq" id="WP_076734083.1">
    <property type="nucleotide sequence ID" value="NZ_CP019352.1"/>
</dbReference>
<sequence length="429" mass="46347">MKSKFFFKELFVLSFLIFAFSCSSDDSTDEGQVPANVAYITVSGKDSTAYVDAPLTFGVVNQLGEDVTASSEFKLDGVTITNPYAFNAVGSFVVTAINGGLTNTTTITVQPLPTDITLTVNNDAFWYDNGEAKFTAVDNLGNNITDMVTYSAESGSLSNPATFTVSGEYNAVATYTMPDNSALNSNSVTITAAESTHTTKVMIEDYTGAWCGYCPRLATALEDAITENANVIPVAIHNGDPMAFTYDAQLRSSFGVTGWPSARINRVNNWASESFIQVDPYLNVRQNMGLAINSSIAANVINAQVKVHYDLKIGYANRIVVYLLENGLVYNQVNYYNGDASSPWYQAGNPIVGFVHDHTARAVLTDVMGDAIPATETETGNTYVVNYTTTVPSNVQNTNNLELVAFVVGPDNKVLNVQKAQLGENKDFD</sequence>
<protein>
    <recommendedName>
        <fullName evidence="4">Outer membrane protein Omp28</fullName>
    </recommendedName>
</protein>
<proteinExistence type="predicted"/>
<evidence type="ECO:0000313" key="2">
    <source>
        <dbReference type="EMBL" id="APY01179.1"/>
    </source>
</evidence>
<dbReference type="InterPro" id="IPR021615">
    <property type="entry name" value="Omp28"/>
</dbReference>
<accession>A0AAC9PY10</accession>
<dbReference type="Pfam" id="PF11551">
    <property type="entry name" value="Omp28"/>
    <property type="match status" value="1"/>
</dbReference>
<dbReference type="Gene3D" id="3.40.30.10">
    <property type="entry name" value="Glutaredoxin"/>
    <property type="match status" value="1"/>
</dbReference>
<feature type="chain" id="PRO_5042265673" description="Outer membrane protein Omp28" evidence="1">
    <location>
        <begin position="25"/>
        <end position="429"/>
    </location>
</feature>
<gene>
    <name evidence="2" type="ORF">BWR22_12965</name>
</gene>
<evidence type="ECO:0008006" key="4">
    <source>
        <dbReference type="Google" id="ProtNLM"/>
    </source>
</evidence>
<evidence type="ECO:0000256" key="1">
    <source>
        <dbReference type="SAM" id="SignalP"/>
    </source>
</evidence>
<keyword evidence="1" id="KW-0732">Signal</keyword>
<dbReference type="EMBL" id="CP019352">
    <property type="protein sequence ID" value="APY01179.1"/>
    <property type="molecule type" value="Genomic_DNA"/>
</dbReference>
<dbReference type="InterPro" id="IPR013783">
    <property type="entry name" value="Ig-like_fold"/>
</dbReference>
<dbReference type="Proteomes" id="UP000187506">
    <property type="component" value="Chromosome"/>
</dbReference>
<reference evidence="2 3" key="1">
    <citation type="submission" date="2017-01" db="EMBL/GenBank/DDBJ databases">
        <title>Complete genome of Lacinutrix venerupis DOK2-8 isolated from seawater in Dokdo.</title>
        <authorList>
            <person name="Chi W.-J."/>
            <person name="Kim J.H."/>
        </authorList>
    </citation>
    <scope>NUCLEOTIDE SEQUENCE [LARGE SCALE GENOMIC DNA]</scope>
    <source>
        <strain evidence="2 3">DOK2-8</strain>
    </source>
</reference>
<evidence type="ECO:0000313" key="3">
    <source>
        <dbReference type="Proteomes" id="UP000187506"/>
    </source>
</evidence>
<dbReference type="PROSITE" id="PS51257">
    <property type="entry name" value="PROKAR_LIPOPROTEIN"/>
    <property type="match status" value="1"/>
</dbReference>
<dbReference type="Gene3D" id="2.60.40.10">
    <property type="entry name" value="Immunoglobulins"/>
    <property type="match status" value="1"/>
</dbReference>
<keyword evidence="3" id="KW-1185">Reference proteome</keyword>